<dbReference type="Pfam" id="PF00084">
    <property type="entry name" value="Sushi"/>
    <property type="match status" value="1"/>
</dbReference>
<dbReference type="SMART" id="SM00032">
    <property type="entry name" value="CCP"/>
    <property type="match status" value="1"/>
</dbReference>
<reference evidence="4" key="1">
    <citation type="journal article" date="2019" name="bioRxiv">
        <title>The Genome of the Zebra Mussel, Dreissena polymorpha: A Resource for Invasive Species Research.</title>
        <authorList>
            <person name="McCartney M.A."/>
            <person name="Auch B."/>
            <person name="Kono T."/>
            <person name="Mallez S."/>
            <person name="Zhang Y."/>
            <person name="Obille A."/>
            <person name="Becker A."/>
            <person name="Abrahante J.E."/>
            <person name="Garbe J."/>
            <person name="Badalamenti J.P."/>
            <person name="Herman A."/>
            <person name="Mangelson H."/>
            <person name="Liachko I."/>
            <person name="Sullivan S."/>
            <person name="Sone E.D."/>
            <person name="Koren S."/>
            <person name="Silverstein K.A.T."/>
            <person name="Beckman K.B."/>
            <person name="Gohl D.M."/>
        </authorList>
    </citation>
    <scope>NUCLEOTIDE SEQUENCE</scope>
    <source>
        <strain evidence="4">Duluth1</strain>
        <tissue evidence="4">Whole animal</tissue>
    </source>
</reference>
<keyword evidence="1 2" id="KW-1015">Disulfide bond</keyword>
<gene>
    <name evidence="4" type="ORF">DPMN_024176</name>
</gene>
<name>A0A9D4LP24_DREPO</name>
<dbReference type="Proteomes" id="UP000828390">
    <property type="component" value="Unassembled WGS sequence"/>
</dbReference>
<evidence type="ECO:0000259" key="3">
    <source>
        <dbReference type="PROSITE" id="PS50923"/>
    </source>
</evidence>
<dbReference type="EMBL" id="JAIWYP010000002">
    <property type="protein sequence ID" value="KAH3861249.1"/>
    <property type="molecule type" value="Genomic_DNA"/>
</dbReference>
<evidence type="ECO:0000256" key="1">
    <source>
        <dbReference type="ARBA" id="ARBA00023157"/>
    </source>
</evidence>
<evidence type="ECO:0000313" key="5">
    <source>
        <dbReference type="Proteomes" id="UP000828390"/>
    </source>
</evidence>
<dbReference type="PROSITE" id="PS50923">
    <property type="entry name" value="SUSHI"/>
    <property type="match status" value="1"/>
</dbReference>
<dbReference type="AlphaFoldDB" id="A0A9D4LP24"/>
<organism evidence="4 5">
    <name type="scientific">Dreissena polymorpha</name>
    <name type="common">Zebra mussel</name>
    <name type="synonym">Mytilus polymorpha</name>
    <dbReference type="NCBI Taxonomy" id="45954"/>
    <lineage>
        <taxon>Eukaryota</taxon>
        <taxon>Metazoa</taxon>
        <taxon>Spiralia</taxon>
        <taxon>Lophotrochozoa</taxon>
        <taxon>Mollusca</taxon>
        <taxon>Bivalvia</taxon>
        <taxon>Autobranchia</taxon>
        <taxon>Heteroconchia</taxon>
        <taxon>Euheterodonta</taxon>
        <taxon>Imparidentia</taxon>
        <taxon>Neoheterodontei</taxon>
        <taxon>Myida</taxon>
        <taxon>Dreissenoidea</taxon>
        <taxon>Dreissenidae</taxon>
        <taxon>Dreissena</taxon>
    </lineage>
</organism>
<dbReference type="CDD" id="cd00033">
    <property type="entry name" value="CCP"/>
    <property type="match status" value="1"/>
</dbReference>
<dbReference type="Gene3D" id="2.10.70.10">
    <property type="entry name" value="Complement Module, domain 1"/>
    <property type="match status" value="1"/>
</dbReference>
<comment type="caution">
    <text evidence="4">The sequence shown here is derived from an EMBL/GenBank/DDBJ whole genome shotgun (WGS) entry which is preliminary data.</text>
</comment>
<feature type="domain" description="Sushi" evidence="3">
    <location>
        <begin position="15"/>
        <end position="75"/>
    </location>
</feature>
<reference evidence="4" key="2">
    <citation type="submission" date="2020-11" db="EMBL/GenBank/DDBJ databases">
        <authorList>
            <person name="McCartney M.A."/>
            <person name="Auch B."/>
            <person name="Kono T."/>
            <person name="Mallez S."/>
            <person name="Becker A."/>
            <person name="Gohl D.M."/>
            <person name="Silverstein K.A.T."/>
            <person name="Koren S."/>
            <person name="Bechman K.B."/>
            <person name="Herman A."/>
            <person name="Abrahante J.E."/>
            <person name="Garbe J."/>
        </authorList>
    </citation>
    <scope>NUCLEOTIDE SEQUENCE</scope>
    <source>
        <strain evidence="4">Duluth1</strain>
        <tissue evidence="4">Whole animal</tissue>
    </source>
</reference>
<keyword evidence="2" id="KW-0768">Sushi</keyword>
<sequence length="82" mass="9276">MTKIVSRLRHGFAVIYCPQPPGGVQNTYEPVESEYVWQSRVNYTCDFGYEYNSGDMVSECLHNKTWSAVTPVCTSTMTLSIT</sequence>
<keyword evidence="5" id="KW-1185">Reference proteome</keyword>
<feature type="disulfide bond" evidence="2">
    <location>
        <begin position="17"/>
        <end position="60"/>
    </location>
</feature>
<accession>A0A9D4LP24</accession>
<comment type="caution">
    <text evidence="2">Lacks conserved residue(s) required for the propagation of feature annotation.</text>
</comment>
<evidence type="ECO:0000256" key="2">
    <source>
        <dbReference type="PROSITE-ProRule" id="PRU00302"/>
    </source>
</evidence>
<protein>
    <recommendedName>
        <fullName evidence="3">Sushi domain-containing protein</fullName>
    </recommendedName>
</protein>
<dbReference type="SUPFAM" id="SSF57535">
    <property type="entry name" value="Complement control module/SCR domain"/>
    <property type="match status" value="1"/>
</dbReference>
<evidence type="ECO:0000313" key="4">
    <source>
        <dbReference type="EMBL" id="KAH3861249.1"/>
    </source>
</evidence>
<proteinExistence type="predicted"/>
<dbReference type="InterPro" id="IPR000436">
    <property type="entry name" value="Sushi_SCR_CCP_dom"/>
</dbReference>
<dbReference type="InterPro" id="IPR035976">
    <property type="entry name" value="Sushi/SCR/CCP_sf"/>
</dbReference>